<dbReference type="GO" id="GO:0030670">
    <property type="term" value="C:phagocytic vesicle membrane"/>
    <property type="evidence" value="ECO:0007669"/>
    <property type="project" value="UniProtKB-ARBA"/>
</dbReference>
<dbReference type="PROSITE" id="PS50835">
    <property type="entry name" value="IG_LIKE"/>
    <property type="match status" value="1"/>
</dbReference>
<keyword evidence="12" id="KW-1185">Reference proteome</keyword>
<dbReference type="AlphaFoldDB" id="A0A8J5ZS84"/>
<protein>
    <submittedName>
        <fullName evidence="11">Popy Class I histocompatibility antigen, A-1 alpha chain</fullName>
    </submittedName>
</protein>
<evidence type="ECO:0000313" key="12">
    <source>
        <dbReference type="Proteomes" id="UP000700334"/>
    </source>
</evidence>
<dbReference type="Gene3D" id="3.30.500.10">
    <property type="entry name" value="MHC class I-like antigen recognition-like"/>
    <property type="match status" value="1"/>
</dbReference>
<dbReference type="EMBL" id="JAGFMF010012192">
    <property type="protein sequence ID" value="KAG8506041.1"/>
    <property type="molecule type" value="Genomic_DNA"/>
</dbReference>
<dbReference type="SUPFAM" id="SSF54452">
    <property type="entry name" value="MHC antigen-recognition domain"/>
    <property type="match status" value="1"/>
</dbReference>
<dbReference type="GO" id="GO:0009897">
    <property type="term" value="C:external side of plasma membrane"/>
    <property type="evidence" value="ECO:0007669"/>
    <property type="project" value="TreeGrafter"/>
</dbReference>
<dbReference type="GO" id="GO:0002476">
    <property type="term" value="P:antigen processing and presentation of endogenous peptide antigen via MHC class Ib"/>
    <property type="evidence" value="ECO:0007669"/>
    <property type="project" value="TreeGrafter"/>
</dbReference>
<dbReference type="InterPro" id="IPR011161">
    <property type="entry name" value="MHC_I-like_Ag-recog"/>
</dbReference>
<evidence type="ECO:0000256" key="3">
    <source>
        <dbReference type="ARBA" id="ARBA00022451"/>
    </source>
</evidence>
<dbReference type="CDD" id="cd07698">
    <property type="entry name" value="IgC1_MHC_I_alpha3"/>
    <property type="match status" value="1"/>
</dbReference>
<dbReference type="Gene3D" id="2.60.40.10">
    <property type="entry name" value="Immunoglobulins"/>
    <property type="match status" value="1"/>
</dbReference>
<sequence length="598" mass="66397">MPDGGHLKQAVGIRSQSAALCHTVLCDAASEPVSQPRCAHSCSLTPHSSVMDACGVARMLGMRKWAHLGLDTDHIRVASRGRQQNEREPEQERTRVEAAAAVEAEMRAQRVKMRLPASCPQGARTPSFTLSARIMENLLCALAGTTTRGGICHSQQEVRVMSASTLLLLRLWGTLFLTETEMWAGAPWPSSPLAPSPWTRPRRWRVSSSLLALPPGSHSLRYFLTAMSQPGEPCFILVGYVDDTQFVWFDSNSASPRLEPRAQWMEQEGREYWEEEMQKVKATITAFGQSLRILRGYYNQSEGVYVYSGQDVGDVGWVTARKTQGWGSGSHSIQWMSGCDMGPDGHLLHGYNQYAYDGTDYLALNEDLRSCTTADMAAQITLRKWEATGGADHLRNYLEGMCLEGLRSYLEKGKEKLQHTDAPKALLTHHPNSDQKVTLKCWALGFYPAEITLTWQRDGEDMTEDTELVETRPGGDETFQKWVAVVVPSGEEQTYTCHVQHEGLVDPQVLRWVPPSQSSGGIIAGLLVVVLLGAAAAAAVMWRKKRSGRTCPTWFVRSTIHTRVLPSLEQIANSHSFVKHFFENESQIVHLDNAGEGT</sequence>
<dbReference type="GO" id="GO:0005615">
    <property type="term" value="C:extracellular space"/>
    <property type="evidence" value="ECO:0007669"/>
    <property type="project" value="TreeGrafter"/>
</dbReference>
<comment type="caution">
    <text evidence="11">The sequence shown here is derived from an EMBL/GenBank/DDBJ whole genome shotgun (WGS) entry which is preliminary data.</text>
</comment>
<organism evidence="11 12">
    <name type="scientific">Galemys pyrenaicus</name>
    <name type="common">Iberian desman</name>
    <name type="synonym">Pyrenean desman</name>
    <dbReference type="NCBI Taxonomy" id="202257"/>
    <lineage>
        <taxon>Eukaryota</taxon>
        <taxon>Metazoa</taxon>
        <taxon>Chordata</taxon>
        <taxon>Craniata</taxon>
        <taxon>Vertebrata</taxon>
        <taxon>Euteleostomi</taxon>
        <taxon>Mammalia</taxon>
        <taxon>Eutheria</taxon>
        <taxon>Laurasiatheria</taxon>
        <taxon>Eulipotyphla</taxon>
        <taxon>Talpidae</taxon>
        <taxon>Galemys</taxon>
    </lineage>
</organism>
<dbReference type="InterPro" id="IPR050208">
    <property type="entry name" value="MHC_class-I_related"/>
</dbReference>
<dbReference type="PROSITE" id="PS00290">
    <property type="entry name" value="IG_MHC"/>
    <property type="match status" value="1"/>
</dbReference>
<keyword evidence="7 9" id="KW-0472">Membrane</keyword>
<keyword evidence="4 9" id="KW-0812">Transmembrane</keyword>
<dbReference type="PANTHER" id="PTHR16675">
    <property type="entry name" value="MHC CLASS I-RELATED"/>
    <property type="match status" value="1"/>
</dbReference>
<dbReference type="GO" id="GO:0042612">
    <property type="term" value="C:MHC class I protein complex"/>
    <property type="evidence" value="ECO:0007669"/>
    <property type="project" value="UniProtKB-KW"/>
</dbReference>
<keyword evidence="6 9" id="KW-1133">Transmembrane helix</keyword>
<dbReference type="SMART" id="SM00407">
    <property type="entry name" value="IGc1"/>
    <property type="match status" value="1"/>
</dbReference>
<feature type="transmembrane region" description="Helical" evidence="9">
    <location>
        <begin position="521"/>
        <end position="542"/>
    </location>
</feature>
<dbReference type="GO" id="GO:0098553">
    <property type="term" value="C:lumenal side of endoplasmic reticulum membrane"/>
    <property type="evidence" value="ECO:0007669"/>
    <property type="project" value="UniProtKB-ARBA"/>
</dbReference>
<dbReference type="FunFam" id="2.60.40.10:FF:000014">
    <property type="entry name" value="H-2 class I histocompatibility antigen, alpha chain"/>
    <property type="match status" value="1"/>
</dbReference>
<dbReference type="InterPro" id="IPR007110">
    <property type="entry name" value="Ig-like_dom"/>
</dbReference>
<evidence type="ECO:0000256" key="5">
    <source>
        <dbReference type="ARBA" id="ARBA00022859"/>
    </source>
</evidence>
<dbReference type="Pfam" id="PF00129">
    <property type="entry name" value="MHC_I"/>
    <property type="match status" value="2"/>
</dbReference>
<feature type="domain" description="Ig-like" evidence="10">
    <location>
        <begin position="423"/>
        <end position="511"/>
    </location>
</feature>
<dbReference type="InterPro" id="IPR013783">
    <property type="entry name" value="Ig-like_fold"/>
</dbReference>
<evidence type="ECO:0000313" key="11">
    <source>
        <dbReference type="EMBL" id="KAG8506041.1"/>
    </source>
</evidence>
<evidence type="ECO:0000256" key="1">
    <source>
        <dbReference type="ARBA" id="ARBA00004479"/>
    </source>
</evidence>
<dbReference type="GO" id="GO:0005102">
    <property type="term" value="F:signaling receptor binding"/>
    <property type="evidence" value="ECO:0007669"/>
    <property type="project" value="TreeGrafter"/>
</dbReference>
<dbReference type="PANTHER" id="PTHR16675:SF229">
    <property type="entry name" value="HLA CLASS I HISTOCOMPATIBILITY ANTIGEN, A ALPHA CHAIN"/>
    <property type="match status" value="1"/>
</dbReference>
<name>A0A8J5ZS84_GALPY</name>
<dbReference type="GO" id="GO:0006955">
    <property type="term" value="P:immune response"/>
    <property type="evidence" value="ECO:0007669"/>
    <property type="project" value="TreeGrafter"/>
</dbReference>
<comment type="subcellular location">
    <subcellularLocation>
        <location evidence="1">Membrane</location>
        <topology evidence="1">Single-pass type I membrane protein</topology>
    </subcellularLocation>
</comment>
<dbReference type="Pfam" id="PF07654">
    <property type="entry name" value="C1-set"/>
    <property type="match status" value="1"/>
</dbReference>
<dbReference type="GO" id="GO:0002486">
    <property type="term" value="P:antigen processing and presentation of endogenous peptide antigen via MHC class I via ER pathway, TAP-independent"/>
    <property type="evidence" value="ECO:0007669"/>
    <property type="project" value="TreeGrafter"/>
</dbReference>
<dbReference type="InterPro" id="IPR003597">
    <property type="entry name" value="Ig_C1-set"/>
</dbReference>
<proteinExistence type="inferred from homology"/>
<dbReference type="SUPFAM" id="SSF48726">
    <property type="entry name" value="Immunoglobulin"/>
    <property type="match status" value="1"/>
</dbReference>
<reference evidence="11" key="1">
    <citation type="journal article" date="2021" name="Evol. Appl.">
        <title>The genome of the Pyrenean desman and the effects of bottlenecks and inbreeding on the genomic landscape of an endangered species.</title>
        <authorList>
            <person name="Escoda L."/>
            <person name="Castresana J."/>
        </authorList>
    </citation>
    <scope>NUCLEOTIDE SEQUENCE</scope>
    <source>
        <strain evidence="11">IBE-C5619</strain>
    </source>
</reference>
<dbReference type="InterPro" id="IPR037055">
    <property type="entry name" value="MHC_I-like_Ag-recog_sf"/>
</dbReference>
<keyword evidence="5" id="KW-0391">Immunity</keyword>
<comment type="similarity">
    <text evidence="2">Belongs to the MHC class I family.</text>
</comment>
<dbReference type="InterPro" id="IPR003006">
    <property type="entry name" value="Ig/MHC_CS"/>
</dbReference>
<dbReference type="InterPro" id="IPR036179">
    <property type="entry name" value="Ig-like_dom_sf"/>
</dbReference>
<keyword evidence="8" id="KW-0325">Glycoprotein</keyword>
<accession>A0A8J5ZS84</accession>
<evidence type="ECO:0000256" key="7">
    <source>
        <dbReference type="ARBA" id="ARBA00023136"/>
    </source>
</evidence>
<evidence type="ECO:0000256" key="4">
    <source>
        <dbReference type="ARBA" id="ARBA00022692"/>
    </source>
</evidence>
<dbReference type="InterPro" id="IPR011162">
    <property type="entry name" value="MHC_I/II-like_Ag-recog"/>
</dbReference>
<dbReference type="Proteomes" id="UP000700334">
    <property type="component" value="Unassembled WGS sequence"/>
</dbReference>
<dbReference type="GO" id="GO:0001916">
    <property type="term" value="P:positive regulation of T cell mediated cytotoxicity"/>
    <property type="evidence" value="ECO:0007669"/>
    <property type="project" value="TreeGrafter"/>
</dbReference>
<evidence type="ECO:0000259" key="10">
    <source>
        <dbReference type="PROSITE" id="PS50835"/>
    </source>
</evidence>
<evidence type="ECO:0000256" key="2">
    <source>
        <dbReference type="ARBA" id="ARBA00006909"/>
    </source>
</evidence>
<evidence type="ECO:0000256" key="8">
    <source>
        <dbReference type="ARBA" id="ARBA00023180"/>
    </source>
</evidence>
<dbReference type="GO" id="GO:0042605">
    <property type="term" value="F:peptide antigen binding"/>
    <property type="evidence" value="ECO:0007669"/>
    <property type="project" value="TreeGrafter"/>
</dbReference>
<dbReference type="OrthoDB" id="8936120at2759"/>
<evidence type="ECO:0000256" key="6">
    <source>
        <dbReference type="ARBA" id="ARBA00022989"/>
    </source>
</evidence>
<keyword evidence="3" id="KW-0490">MHC I</keyword>
<dbReference type="FunFam" id="3.30.500.10:FF:000001">
    <property type="entry name" value="H-2 class I histocompatibility antigen, alpha chain"/>
    <property type="match status" value="1"/>
</dbReference>
<evidence type="ECO:0000256" key="9">
    <source>
        <dbReference type="SAM" id="Phobius"/>
    </source>
</evidence>
<gene>
    <name evidence="11" type="ORF">J0S82_001471</name>
</gene>